<feature type="region of interest" description="Disordered" evidence="1">
    <location>
        <begin position="1"/>
        <end position="59"/>
    </location>
</feature>
<name>A0A6A6GWJ9_VIRVR</name>
<keyword evidence="3" id="KW-1185">Reference proteome</keyword>
<evidence type="ECO:0000313" key="3">
    <source>
        <dbReference type="Proteomes" id="UP000800092"/>
    </source>
</evidence>
<dbReference type="EMBL" id="ML991852">
    <property type="protein sequence ID" value="KAF2229880.1"/>
    <property type="molecule type" value="Genomic_DNA"/>
</dbReference>
<dbReference type="SUPFAM" id="SSF53335">
    <property type="entry name" value="S-adenosyl-L-methionine-dependent methyltransferases"/>
    <property type="match status" value="1"/>
</dbReference>
<keyword evidence="2" id="KW-0489">Methyltransferase</keyword>
<dbReference type="Gene3D" id="3.40.50.150">
    <property type="entry name" value="Vaccinia Virus protein VP39"/>
    <property type="match status" value="1"/>
</dbReference>
<dbReference type="GO" id="GO:0008168">
    <property type="term" value="F:methyltransferase activity"/>
    <property type="evidence" value="ECO:0007669"/>
    <property type="project" value="UniProtKB-KW"/>
</dbReference>
<evidence type="ECO:0000256" key="1">
    <source>
        <dbReference type="SAM" id="MobiDB-lite"/>
    </source>
</evidence>
<dbReference type="CDD" id="cd02440">
    <property type="entry name" value="AdoMet_MTases"/>
    <property type="match status" value="1"/>
</dbReference>
<keyword evidence="2" id="KW-0808">Transferase</keyword>
<feature type="compositionally biased region" description="Acidic residues" evidence="1">
    <location>
        <begin position="32"/>
        <end position="45"/>
    </location>
</feature>
<evidence type="ECO:0000313" key="2">
    <source>
        <dbReference type="EMBL" id="KAF2229880.1"/>
    </source>
</evidence>
<protein>
    <submittedName>
        <fullName evidence="2">S-adenosyl-L-methionine-dependent methyltransferase</fullName>
    </submittedName>
</protein>
<reference evidence="2" key="1">
    <citation type="journal article" date="2020" name="Stud. Mycol.">
        <title>101 Dothideomycetes genomes: a test case for predicting lifestyles and emergence of pathogens.</title>
        <authorList>
            <person name="Haridas S."/>
            <person name="Albert R."/>
            <person name="Binder M."/>
            <person name="Bloem J."/>
            <person name="Labutti K."/>
            <person name="Salamov A."/>
            <person name="Andreopoulos B."/>
            <person name="Baker S."/>
            <person name="Barry K."/>
            <person name="Bills G."/>
            <person name="Bluhm B."/>
            <person name="Cannon C."/>
            <person name="Castanera R."/>
            <person name="Culley D."/>
            <person name="Daum C."/>
            <person name="Ezra D."/>
            <person name="Gonzalez J."/>
            <person name="Henrissat B."/>
            <person name="Kuo A."/>
            <person name="Liang C."/>
            <person name="Lipzen A."/>
            <person name="Lutzoni F."/>
            <person name="Magnuson J."/>
            <person name="Mondo S."/>
            <person name="Nolan M."/>
            <person name="Ohm R."/>
            <person name="Pangilinan J."/>
            <person name="Park H.-J."/>
            <person name="Ramirez L."/>
            <person name="Alfaro M."/>
            <person name="Sun H."/>
            <person name="Tritt A."/>
            <person name="Yoshinaga Y."/>
            <person name="Zwiers L.-H."/>
            <person name="Turgeon B."/>
            <person name="Goodwin S."/>
            <person name="Spatafora J."/>
            <person name="Crous P."/>
            <person name="Grigoriev I."/>
        </authorList>
    </citation>
    <scope>NUCLEOTIDE SEQUENCE</scope>
    <source>
        <strain evidence="2">Tuck. ex Michener</strain>
    </source>
</reference>
<proteinExistence type="predicted"/>
<dbReference type="OrthoDB" id="2013972at2759"/>
<dbReference type="Proteomes" id="UP000800092">
    <property type="component" value="Unassembled WGS sequence"/>
</dbReference>
<dbReference type="GO" id="GO:0032259">
    <property type="term" value="P:methylation"/>
    <property type="evidence" value="ECO:0007669"/>
    <property type="project" value="UniProtKB-KW"/>
</dbReference>
<dbReference type="PANTHER" id="PTHR43591:SF31">
    <property type="entry name" value="LAEA-LIKE, PUTATIVE (AFU_ORTHOLOGUE AFUA_8G01930)-RELATED"/>
    <property type="match status" value="1"/>
</dbReference>
<dbReference type="InterPro" id="IPR029063">
    <property type="entry name" value="SAM-dependent_MTases_sf"/>
</dbReference>
<sequence>MAEPSGAQPTPEQQALDPEPQHEGLIEPTTDISDEGYDGNSDDDGSDRSSMTSLSSTILQGVTENGRTYAAYGQEEYGMPSDELEMDRLDMAHAKYYMLLDKRRFLAPIDENPHKILDLGTGTGIWCIDIADQYPSADVLGIDIAPIQPSWVPPNCHFEIDDLSQQWPHPPSTFDLIFARDLLFSIRDWPRLVSQAYAALKPGGWLEFESIYGVLGCDDDSLPGDAAFRQYDTLIREAAVKNGTPLEAPGEYARWMREAGFEGVEQRVYKIPSNPWARDKRLKMVGMFEMENFLRGIEGMSFRLFEKGLGWSGMETKVFLASVKKDVRNLRYHMYYPFYVVYGRKPLGK</sequence>
<accession>A0A6A6GWJ9</accession>
<dbReference type="Pfam" id="PF13489">
    <property type="entry name" value="Methyltransf_23"/>
    <property type="match status" value="1"/>
</dbReference>
<dbReference type="AlphaFoldDB" id="A0A6A6GWJ9"/>
<organism evidence="2 3">
    <name type="scientific">Viridothelium virens</name>
    <name type="common">Speckled blister lichen</name>
    <name type="synonym">Trypethelium virens</name>
    <dbReference type="NCBI Taxonomy" id="1048519"/>
    <lineage>
        <taxon>Eukaryota</taxon>
        <taxon>Fungi</taxon>
        <taxon>Dikarya</taxon>
        <taxon>Ascomycota</taxon>
        <taxon>Pezizomycotina</taxon>
        <taxon>Dothideomycetes</taxon>
        <taxon>Dothideomycetes incertae sedis</taxon>
        <taxon>Trypetheliales</taxon>
        <taxon>Trypetheliaceae</taxon>
        <taxon>Viridothelium</taxon>
    </lineage>
</organism>
<dbReference type="PANTHER" id="PTHR43591">
    <property type="entry name" value="METHYLTRANSFERASE"/>
    <property type="match status" value="1"/>
</dbReference>
<gene>
    <name evidence="2" type="ORF">EV356DRAFT_510071</name>
</gene>